<proteinExistence type="predicted"/>
<protein>
    <submittedName>
        <fullName evidence="2">Uncharacterized protein</fullName>
    </submittedName>
</protein>
<evidence type="ECO:0000313" key="3">
    <source>
        <dbReference type="Proteomes" id="UP000663828"/>
    </source>
</evidence>
<reference evidence="2" key="1">
    <citation type="submission" date="2021-02" db="EMBL/GenBank/DDBJ databases">
        <authorList>
            <person name="Nowell W R."/>
        </authorList>
    </citation>
    <scope>NUCLEOTIDE SEQUENCE</scope>
</reference>
<accession>A0A815UTF5</accession>
<dbReference type="AlphaFoldDB" id="A0A815UTF5"/>
<feature type="signal peptide" evidence="1">
    <location>
        <begin position="1"/>
        <end position="21"/>
    </location>
</feature>
<name>A0A815UTF5_ADIRI</name>
<keyword evidence="1" id="KW-0732">Signal</keyword>
<sequence>MEMITSWLIFVLLRFDDVMKSGNMTSNSTFPTKNVNTPPNKLFREYLRCRQLSSLNGLP</sequence>
<evidence type="ECO:0000256" key="1">
    <source>
        <dbReference type="SAM" id="SignalP"/>
    </source>
</evidence>
<gene>
    <name evidence="2" type="ORF">XAT740_LOCUS40855</name>
</gene>
<feature type="non-terminal residue" evidence="2">
    <location>
        <position position="1"/>
    </location>
</feature>
<evidence type="ECO:0000313" key="2">
    <source>
        <dbReference type="EMBL" id="CAF1521855.1"/>
    </source>
</evidence>
<organism evidence="2 3">
    <name type="scientific">Adineta ricciae</name>
    <name type="common">Rotifer</name>
    <dbReference type="NCBI Taxonomy" id="249248"/>
    <lineage>
        <taxon>Eukaryota</taxon>
        <taxon>Metazoa</taxon>
        <taxon>Spiralia</taxon>
        <taxon>Gnathifera</taxon>
        <taxon>Rotifera</taxon>
        <taxon>Eurotatoria</taxon>
        <taxon>Bdelloidea</taxon>
        <taxon>Adinetida</taxon>
        <taxon>Adinetidae</taxon>
        <taxon>Adineta</taxon>
    </lineage>
</organism>
<keyword evidence="3" id="KW-1185">Reference proteome</keyword>
<comment type="caution">
    <text evidence="2">The sequence shown here is derived from an EMBL/GenBank/DDBJ whole genome shotgun (WGS) entry which is preliminary data.</text>
</comment>
<dbReference type="EMBL" id="CAJNOR010004698">
    <property type="protein sequence ID" value="CAF1521855.1"/>
    <property type="molecule type" value="Genomic_DNA"/>
</dbReference>
<feature type="chain" id="PRO_5032547110" evidence="1">
    <location>
        <begin position="22"/>
        <end position="59"/>
    </location>
</feature>
<dbReference type="Proteomes" id="UP000663828">
    <property type="component" value="Unassembled WGS sequence"/>
</dbReference>